<accession>A0ACC2RSE0</accession>
<evidence type="ECO:0000313" key="1">
    <source>
        <dbReference type="EMBL" id="KAJ9052932.1"/>
    </source>
</evidence>
<reference evidence="1" key="1">
    <citation type="submission" date="2022-04" db="EMBL/GenBank/DDBJ databases">
        <title>Genome of the entomopathogenic fungus Entomophthora muscae.</title>
        <authorList>
            <person name="Elya C."/>
            <person name="Lovett B.R."/>
            <person name="Lee E."/>
            <person name="Macias A.M."/>
            <person name="Hajek A.E."/>
            <person name="De Bivort B.L."/>
            <person name="Kasson M.T."/>
            <person name="De Fine Licht H.H."/>
            <person name="Stajich J.E."/>
        </authorList>
    </citation>
    <scope>NUCLEOTIDE SEQUENCE</scope>
    <source>
        <strain evidence="1">Berkeley</strain>
    </source>
</reference>
<dbReference type="Proteomes" id="UP001165960">
    <property type="component" value="Unassembled WGS sequence"/>
</dbReference>
<comment type="caution">
    <text evidence="1">The sequence shown here is derived from an EMBL/GenBank/DDBJ whole genome shotgun (WGS) entry which is preliminary data.</text>
</comment>
<proteinExistence type="predicted"/>
<organism evidence="1 2">
    <name type="scientific">Entomophthora muscae</name>
    <dbReference type="NCBI Taxonomy" id="34485"/>
    <lineage>
        <taxon>Eukaryota</taxon>
        <taxon>Fungi</taxon>
        <taxon>Fungi incertae sedis</taxon>
        <taxon>Zoopagomycota</taxon>
        <taxon>Entomophthoromycotina</taxon>
        <taxon>Entomophthoromycetes</taxon>
        <taxon>Entomophthorales</taxon>
        <taxon>Entomophthoraceae</taxon>
        <taxon>Entomophthora</taxon>
    </lineage>
</organism>
<sequence>MLHISKLVDMTQLLALGCLTLAAYAKLNVQPFGPSPPKTYFQDVFVHSNFFSRGSHKDVVHSFMRNHGFSMEDYIIRNNYVSSHTKVAHFYLKQMVQGKQVFNGDININIAPDGTILSYGDSFYRPQPGSLSRFNGRQTTFSSHPSQHYIGSVDALDSLLSFLNLSPEEHVFPVSHVSLEGEPFEYLRNVTCAHQDPRAMPGWIQLGDGTLEAVWNVQLDLKNDWFSAHISASDRKVRSLANWVSRAEYTVFPLGTNDPNDGKRVKLYDPADKIASPLGWHDRGRGKRFTDTEGNNVIAGHLDDYYIPTHPGVDGGKHLVFDFPLNLKKEPESYLNASITNLFYWCNTLHDLYYRYGFDEAAGNFQENNFGRGGRGDDAVVASAQDADGYDNANFATPPDGQRPRMNMYVWDMSYPLRDGDLEDGIITHEYTHGLSTRLTGGPANSDCLGWGEAGGMGEGWGDIIATLLRLNTSHTRKTNFGMGNYAAGRNIRKFEYSTNLKVNPETYKNLDRHNEVHEEGATWAVMLYEVYWNLADRLPFTPNWFPASKSDIPKFSNTLMLQLLIDGMKLQPCSPSFSDARDAIIQADSILTKGLYRCPIWKAFAKRGLGVGAGIHNDSPWGDGYRTESFKVPKACQ</sequence>
<evidence type="ECO:0000313" key="2">
    <source>
        <dbReference type="Proteomes" id="UP001165960"/>
    </source>
</evidence>
<dbReference type="EMBL" id="QTSX02006580">
    <property type="protein sequence ID" value="KAJ9052932.1"/>
    <property type="molecule type" value="Genomic_DNA"/>
</dbReference>
<keyword evidence="2" id="KW-1185">Reference proteome</keyword>
<gene>
    <name evidence="1" type="ORF">DSO57_1029174</name>
</gene>
<name>A0ACC2RSE0_9FUNG</name>
<protein>
    <submittedName>
        <fullName evidence="1">Uncharacterized protein</fullName>
    </submittedName>
</protein>